<dbReference type="InterPro" id="IPR000160">
    <property type="entry name" value="GGDEF_dom"/>
</dbReference>
<name>W6MAV8_9GAMM</name>
<dbReference type="NCBIfam" id="TIGR00254">
    <property type="entry name" value="GGDEF"/>
    <property type="match status" value="1"/>
</dbReference>
<dbReference type="InterPro" id="IPR043128">
    <property type="entry name" value="Rev_trsase/Diguanyl_cyclase"/>
</dbReference>
<dbReference type="PANTHER" id="PTHR45138:SF9">
    <property type="entry name" value="DIGUANYLATE CYCLASE DGCM-RELATED"/>
    <property type="match status" value="1"/>
</dbReference>
<evidence type="ECO:0000259" key="4">
    <source>
        <dbReference type="PROSITE" id="PS50887"/>
    </source>
</evidence>
<evidence type="ECO:0000313" key="6">
    <source>
        <dbReference type="Proteomes" id="UP000035760"/>
    </source>
</evidence>
<keyword evidence="6" id="KW-1185">Reference proteome</keyword>
<evidence type="ECO:0000256" key="3">
    <source>
        <dbReference type="ARBA" id="ARBA00034247"/>
    </source>
</evidence>
<accession>W6MAV8</accession>
<dbReference type="CDD" id="cd01949">
    <property type="entry name" value="GGDEF"/>
    <property type="match status" value="1"/>
</dbReference>
<dbReference type="Proteomes" id="UP000035760">
    <property type="component" value="Unassembled WGS sequence"/>
</dbReference>
<dbReference type="FunFam" id="3.30.70.270:FF:000001">
    <property type="entry name" value="Diguanylate cyclase domain protein"/>
    <property type="match status" value="1"/>
</dbReference>
<dbReference type="Gene3D" id="3.30.450.20">
    <property type="entry name" value="PAS domain"/>
    <property type="match status" value="1"/>
</dbReference>
<proteinExistence type="predicted"/>
<evidence type="ECO:0000256" key="2">
    <source>
        <dbReference type="ARBA" id="ARBA00012528"/>
    </source>
</evidence>
<dbReference type="RefSeq" id="WP_320411691.1">
    <property type="nucleotide sequence ID" value="NZ_CBTJ020000001.1"/>
</dbReference>
<dbReference type="InterPro" id="IPR050469">
    <property type="entry name" value="Diguanylate_Cyclase"/>
</dbReference>
<dbReference type="EC" id="2.7.7.65" evidence="2"/>
<gene>
    <name evidence="5" type="ORF">BN873_10199</name>
</gene>
<evidence type="ECO:0000313" key="5">
    <source>
        <dbReference type="EMBL" id="CDI00943.1"/>
    </source>
</evidence>
<dbReference type="SUPFAM" id="SSF55073">
    <property type="entry name" value="Nucleotide cyclase"/>
    <property type="match status" value="1"/>
</dbReference>
<dbReference type="SMART" id="SM00267">
    <property type="entry name" value="GGDEF"/>
    <property type="match status" value="1"/>
</dbReference>
<dbReference type="GO" id="GO:0052621">
    <property type="term" value="F:diguanylate cyclase activity"/>
    <property type="evidence" value="ECO:0007669"/>
    <property type="project" value="UniProtKB-EC"/>
</dbReference>
<dbReference type="AlphaFoldDB" id="W6MAV8"/>
<dbReference type="GO" id="GO:0043709">
    <property type="term" value="P:cell adhesion involved in single-species biofilm formation"/>
    <property type="evidence" value="ECO:0007669"/>
    <property type="project" value="TreeGrafter"/>
</dbReference>
<dbReference type="STRING" id="1400863.BN873_10199"/>
<comment type="catalytic activity">
    <reaction evidence="3">
        <text>2 GTP = 3',3'-c-di-GMP + 2 diphosphate</text>
        <dbReference type="Rhea" id="RHEA:24898"/>
        <dbReference type="ChEBI" id="CHEBI:33019"/>
        <dbReference type="ChEBI" id="CHEBI:37565"/>
        <dbReference type="ChEBI" id="CHEBI:58805"/>
        <dbReference type="EC" id="2.7.7.65"/>
    </reaction>
</comment>
<dbReference type="Gene3D" id="3.30.70.270">
    <property type="match status" value="1"/>
</dbReference>
<reference evidence="5" key="1">
    <citation type="submission" date="2013-07" db="EMBL/GenBank/DDBJ databases">
        <authorList>
            <person name="McIlroy S."/>
        </authorList>
    </citation>
    <scope>NUCLEOTIDE SEQUENCE [LARGE SCALE GENOMIC DNA]</scope>
    <source>
        <strain evidence="5">Run_A_D11</strain>
    </source>
</reference>
<dbReference type="PANTHER" id="PTHR45138">
    <property type="entry name" value="REGULATORY COMPONENTS OF SENSORY TRANSDUCTION SYSTEM"/>
    <property type="match status" value="1"/>
</dbReference>
<protein>
    <recommendedName>
        <fullName evidence="2">diguanylate cyclase</fullName>
        <ecNumber evidence="2">2.7.7.65</ecNumber>
    </recommendedName>
</protein>
<comment type="cofactor">
    <cofactor evidence="1">
        <name>Mg(2+)</name>
        <dbReference type="ChEBI" id="CHEBI:18420"/>
    </cofactor>
</comment>
<evidence type="ECO:0000256" key="1">
    <source>
        <dbReference type="ARBA" id="ARBA00001946"/>
    </source>
</evidence>
<dbReference type="EMBL" id="CBTJ020000001">
    <property type="protein sequence ID" value="CDI00943.1"/>
    <property type="molecule type" value="Genomic_DNA"/>
</dbReference>
<dbReference type="Pfam" id="PF00990">
    <property type="entry name" value="GGDEF"/>
    <property type="match status" value="1"/>
</dbReference>
<reference evidence="5" key="2">
    <citation type="submission" date="2014-03" db="EMBL/GenBank/DDBJ databases">
        <title>Candidatus Competibacter-lineage genomes retrieved from metagenomes reveal functional metabolic diversity.</title>
        <authorList>
            <person name="McIlroy S.J."/>
            <person name="Albertsen M."/>
            <person name="Andresen E.K."/>
            <person name="Saunders A.M."/>
            <person name="Kristiansen R."/>
            <person name="Stokholm-Bjerregaard M."/>
            <person name="Nielsen K.L."/>
            <person name="Nielsen P.H."/>
        </authorList>
    </citation>
    <scope>NUCLEOTIDE SEQUENCE</scope>
    <source>
        <strain evidence="5">Run_A_D11</strain>
    </source>
</reference>
<dbReference type="GO" id="GO:0005886">
    <property type="term" value="C:plasma membrane"/>
    <property type="evidence" value="ECO:0007669"/>
    <property type="project" value="TreeGrafter"/>
</dbReference>
<organism evidence="5 6">
    <name type="scientific">Candidatus Competibacter denitrificans Run_A_D11</name>
    <dbReference type="NCBI Taxonomy" id="1400863"/>
    <lineage>
        <taxon>Bacteria</taxon>
        <taxon>Pseudomonadati</taxon>
        <taxon>Pseudomonadota</taxon>
        <taxon>Gammaproteobacteria</taxon>
        <taxon>Candidatus Competibacteraceae</taxon>
        <taxon>Candidatus Competibacter</taxon>
    </lineage>
</organism>
<sequence>MTMFIPEQILAVLAALPDPTFILTRSGRYVAVFGGSDSRYYHDGTNLVGRFITEVVDQERAAWILSCIEKTLDSNGLQIVEYGLAGNDIKGLNAEGPAESIWFEGRIQKLNFRVDGEEAVLWVASNITARHRLEEQLREQSETDPLTGLANRRKLIQSMKSHHDLYTRYRIPTAILAFDIDYLKNINDHHGHLIGDKVIIALANVCKKELRTTDLPARFGGDEFVVLLPQTDVQHAYRMAERIREQAACTFCELNITGTNASVSIGLSEFHAEDLSAEAALDRADNALYSAKMQGRNRVVIF</sequence>
<feature type="domain" description="GGDEF" evidence="4">
    <location>
        <begin position="171"/>
        <end position="302"/>
    </location>
</feature>
<dbReference type="PROSITE" id="PS50887">
    <property type="entry name" value="GGDEF"/>
    <property type="match status" value="1"/>
</dbReference>
<comment type="caution">
    <text evidence="5">The sequence shown here is derived from an EMBL/GenBank/DDBJ whole genome shotgun (WGS) entry which is preliminary data.</text>
</comment>
<dbReference type="InterPro" id="IPR029787">
    <property type="entry name" value="Nucleotide_cyclase"/>
</dbReference>
<dbReference type="GO" id="GO:1902201">
    <property type="term" value="P:negative regulation of bacterial-type flagellum-dependent cell motility"/>
    <property type="evidence" value="ECO:0007669"/>
    <property type="project" value="TreeGrafter"/>
</dbReference>